<sequence length="246" mass="24902">MRLRSAAVVVVSAILLTGCGGGDQAEPETSSGSAAATGQTSETPQSEESSEPTEAPVPSESSSPAADDLLLELPDEAMLAADELEPAGEVRGTVEGPGDWILGSACLVPPPSAVAMRTVTQGLYESTDPVGIQQVAVFATVDEAVDAAATVAAAMESCATNPPAESGSYRVEDVTVGTQGRGLANNYAELGDDAPGTYAAVTRRGNAVTVVSLMSGEESVGTAREMVDRGLDRAFDALCLYDSAGC</sequence>
<dbReference type="KEGG" id="ske:Sked_30100"/>
<gene>
    <name evidence="2" type="ordered locus">Sked_30100</name>
</gene>
<name>D1BCC4_SANKS</name>
<dbReference type="Proteomes" id="UP000000322">
    <property type="component" value="Chromosome"/>
</dbReference>
<dbReference type="HOGENOM" id="CLU_094962_0_0_11"/>
<dbReference type="PROSITE" id="PS51257">
    <property type="entry name" value="PROKAR_LIPOPROTEIN"/>
    <property type="match status" value="1"/>
</dbReference>
<organism evidence="2 3">
    <name type="scientific">Sanguibacter keddieii (strain ATCC 51767 / DSM 10542 / NCFB 3025 / ST-74)</name>
    <dbReference type="NCBI Taxonomy" id="446469"/>
    <lineage>
        <taxon>Bacteria</taxon>
        <taxon>Bacillati</taxon>
        <taxon>Actinomycetota</taxon>
        <taxon>Actinomycetes</taxon>
        <taxon>Micrococcales</taxon>
        <taxon>Sanguibacteraceae</taxon>
        <taxon>Sanguibacter</taxon>
    </lineage>
</organism>
<evidence type="ECO:0000313" key="3">
    <source>
        <dbReference type="Proteomes" id="UP000000322"/>
    </source>
</evidence>
<dbReference type="RefSeq" id="WP_012867979.1">
    <property type="nucleotide sequence ID" value="NC_013521.1"/>
</dbReference>
<dbReference type="InterPro" id="IPR038232">
    <property type="entry name" value="PknH-like_Extracell_sf"/>
</dbReference>
<protein>
    <submittedName>
        <fullName evidence="2">Uncharacterized protein</fullName>
    </submittedName>
</protein>
<dbReference type="EMBL" id="CP001819">
    <property type="protein sequence ID" value="ACZ22911.1"/>
    <property type="molecule type" value="Genomic_DNA"/>
</dbReference>
<accession>D1BCC4</accession>
<evidence type="ECO:0000256" key="1">
    <source>
        <dbReference type="SAM" id="MobiDB-lite"/>
    </source>
</evidence>
<evidence type="ECO:0000313" key="2">
    <source>
        <dbReference type="EMBL" id="ACZ22911.1"/>
    </source>
</evidence>
<reference evidence="2 3" key="1">
    <citation type="journal article" date="2009" name="Stand. Genomic Sci.">
        <title>Complete genome sequence of Sanguibacter keddieii type strain (ST-74).</title>
        <authorList>
            <person name="Ivanova N."/>
            <person name="Sikorski J."/>
            <person name="Sims D."/>
            <person name="Brettin T."/>
            <person name="Detter J.C."/>
            <person name="Han C."/>
            <person name="Lapidus A."/>
            <person name="Copeland A."/>
            <person name="Glavina Del Rio T."/>
            <person name="Nolan M."/>
            <person name="Chen F."/>
            <person name="Lucas S."/>
            <person name="Tice H."/>
            <person name="Cheng J.F."/>
            <person name="Bruce D."/>
            <person name="Goodwin L."/>
            <person name="Pitluck S."/>
            <person name="Pati A."/>
            <person name="Mavromatis K."/>
            <person name="Chen A."/>
            <person name="Palaniappan K."/>
            <person name="D'haeseleer P."/>
            <person name="Chain P."/>
            <person name="Bristow J."/>
            <person name="Eisen J.A."/>
            <person name="Markowitz V."/>
            <person name="Hugenholtz P."/>
            <person name="Goker M."/>
            <person name="Pukall R."/>
            <person name="Klenk H.P."/>
            <person name="Kyrpides N.C."/>
        </authorList>
    </citation>
    <scope>NUCLEOTIDE SEQUENCE [LARGE SCALE GENOMIC DNA]</scope>
    <source>
        <strain evidence="3">ATCC 51767 / DSM 10542 / NCFB 3025 / ST-74</strain>
    </source>
</reference>
<dbReference type="AlphaFoldDB" id="D1BCC4"/>
<dbReference type="OrthoDB" id="4827179at2"/>
<dbReference type="STRING" id="446469.Sked_30100"/>
<feature type="region of interest" description="Disordered" evidence="1">
    <location>
        <begin position="18"/>
        <end position="65"/>
    </location>
</feature>
<keyword evidence="3" id="KW-1185">Reference proteome</keyword>
<dbReference type="Gene3D" id="3.40.1000.70">
    <property type="entry name" value="PknH-like extracellular domain"/>
    <property type="match status" value="1"/>
</dbReference>
<feature type="compositionally biased region" description="Low complexity" evidence="1">
    <location>
        <begin position="27"/>
        <end position="65"/>
    </location>
</feature>
<proteinExistence type="predicted"/>